<sequence>MATAVACSGNNDEIPREVTNFPLTAVKLLDGPFKHATELNEKILLAYEPDRFLARFRQNAGLEPKAESYGGWEAQSLAGHSLGHYLSACALMYNGTGNKEFKTRADYIVDELALCQEADGNGYIGAFDNGKEVFEHEIAKGNIRSQGFDLNGIWAPFYTHHKVLAGLNDAYVLLGNEKALTVASLFAGWIGTIIDPLTDEQMQQVLHCEHGGINDALVDLYHYTQDQKYLDMAGSFYHRAVLDNLVQGKDSLNGLHANTQIPKVIGLANRYEATGDNNDRNAALFFWNRVVLHHSYVTGGNANHEYFGKPDKLSKRLSDETTETCNVYNMLKLSDHIFQWEPNAEVADYYERSLFNQILASQHPETGHVTYNLSLEMGGHKHYQDPFGFTCCVGTGMENHAKYAGHIYYHNDDELYISQFIASELKWEEKGLAVKQETNFPRQQGTALTFDLDNKQQFDLKVRYPYWADRGMTIKINGEAMAIADRPGSFVSISRVWEDGDHVEVEFPFSLRKEDMPDDPTRLAVLYGPLVMAGELGQVHDPHAKDPEFVPVFFTENTDPKAWVEPTGTVNTFHTQDVGKPRDVYMQPFYTVYDERYSVYWDVFTQQEWEERQAEYEAEKEERARLESITHDFFQLGEMQPERDHNYIGEEAYVVQIQDRKARQAERGGWFGFEMEVLPEHAMALVFEYWGGYTGSKTFDIQVDSQTVASQNISGLKDGSFVAVQYDIPEELTSGKDRIKVKIAPHTGSRGGPLFVARTVKR</sequence>
<dbReference type="InterPro" id="IPR046544">
    <property type="entry name" value="GH146_SB_dom"/>
</dbReference>
<name>A0A917HFF6_9SPHI</name>
<evidence type="ECO:0000313" key="5">
    <source>
        <dbReference type="Proteomes" id="UP000660862"/>
    </source>
</evidence>
<reference evidence="4" key="1">
    <citation type="journal article" date="2014" name="Int. J. Syst. Evol. Microbiol.">
        <title>Complete genome sequence of Corynebacterium casei LMG S-19264T (=DSM 44701T), isolated from a smear-ripened cheese.</title>
        <authorList>
            <consortium name="US DOE Joint Genome Institute (JGI-PGF)"/>
            <person name="Walter F."/>
            <person name="Albersmeier A."/>
            <person name="Kalinowski J."/>
            <person name="Ruckert C."/>
        </authorList>
    </citation>
    <scope>NUCLEOTIDE SEQUENCE</scope>
    <source>
        <strain evidence="4">CGMCC 1.12195</strain>
    </source>
</reference>
<feature type="domain" description="Non-reducing end beta-L-arabinofuranosidase-like GH127 catalytic" evidence="1">
    <location>
        <begin position="25"/>
        <end position="404"/>
    </location>
</feature>
<dbReference type="Pfam" id="PF20620">
    <property type="entry name" value="DUF6805"/>
    <property type="match status" value="1"/>
</dbReference>
<keyword evidence="5" id="KW-1185">Reference proteome</keyword>
<comment type="caution">
    <text evidence="4">The sequence shown here is derived from an EMBL/GenBank/DDBJ whole genome shotgun (WGS) entry which is preliminary data.</text>
</comment>
<dbReference type="PANTHER" id="PTHR31151:SF0">
    <property type="entry name" value="PROLINE-TRNA LIGASE (DUF1680)"/>
    <property type="match status" value="1"/>
</dbReference>
<feature type="domain" description="Glycoside hydrolase GH146 substrate-binding" evidence="2">
    <location>
        <begin position="625"/>
        <end position="752"/>
    </location>
</feature>
<proteinExistence type="predicted"/>
<evidence type="ECO:0000259" key="1">
    <source>
        <dbReference type="Pfam" id="PF07944"/>
    </source>
</evidence>
<evidence type="ECO:0000259" key="3">
    <source>
        <dbReference type="Pfam" id="PF20736"/>
    </source>
</evidence>
<reference evidence="4" key="2">
    <citation type="submission" date="2020-09" db="EMBL/GenBank/DDBJ databases">
        <authorList>
            <person name="Sun Q."/>
            <person name="Zhou Y."/>
        </authorList>
    </citation>
    <scope>NUCLEOTIDE SEQUENCE</scope>
    <source>
        <strain evidence="4">CGMCC 1.12195</strain>
    </source>
</reference>
<dbReference type="InterPro" id="IPR049046">
    <property type="entry name" value="Beta-AFase-like_GH127_middle"/>
</dbReference>
<dbReference type="PANTHER" id="PTHR31151">
    <property type="entry name" value="PROLINE-TRNA LIGASE (DUF1680)"/>
    <property type="match status" value="1"/>
</dbReference>
<dbReference type="Pfam" id="PF07944">
    <property type="entry name" value="Beta-AFase-like_GH127_cat"/>
    <property type="match status" value="1"/>
</dbReference>
<organism evidence="4 5">
    <name type="scientific">Parapedobacter pyrenivorans</name>
    <dbReference type="NCBI Taxonomy" id="1305674"/>
    <lineage>
        <taxon>Bacteria</taxon>
        <taxon>Pseudomonadati</taxon>
        <taxon>Bacteroidota</taxon>
        <taxon>Sphingobacteriia</taxon>
        <taxon>Sphingobacteriales</taxon>
        <taxon>Sphingobacteriaceae</taxon>
        <taxon>Parapedobacter</taxon>
    </lineage>
</organism>
<dbReference type="AlphaFoldDB" id="A0A917HFF6"/>
<dbReference type="InterPro" id="IPR008928">
    <property type="entry name" value="6-hairpin_glycosidase_sf"/>
</dbReference>
<dbReference type="Pfam" id="PF20736">
    <property type="entry name" value="Glyco_hydro127M"/>
    <property type="match status" value="1"/>
</dbReference>
<dbReference type="InterPro" id="IPR012878">
    <property type="entry name" value="Beta-AFase-like_GH127_cat"/>
</dbReference>
<dbReference type="SUPFAM" id="SSF48208">
    <property type="entry name" value="Six-hairpin glycosidases"/>
    <property type="match status" value="1"/>
</dbReference>
<evidence type="ECO:0008006" key="6">
    <source>
        <dbReference type="Google" id="ProtNLM"/>
    </source>
</evidence>
<dbReference type="EMBL" id="BMER01000001">
    <property type="protein sequence ID" value="GGG76301.1"/>
    <property type="molecule type" value="Genomic_DNA"/>
</dbReference>
<accession>A0A917HFF6</accession>
<feature type="domain" description="Non-reducing end beta-L-arabinofuranosidase-like GH127 middle" evidence="3">
    <location>
        <begin position="415"/>
        <end position="508"/>
    </location>
</feature>
<evidence type="ECO:0000313" key="4">
    <source>
        <dbReference type="EMBL" id="GGG76301.1"/>
    </source>
</evidence>
<dbReference type="Proteomes" id="UP000660862">
    <property type="component" value="Unassembled WGS sequence"/>
</dbReference>
<dbReference type="GO" id="GO:0005975">
    <property type="term" value="P:carbohydrate metabolic process"/>
    <property type="evidence" value="ECO:0007669"/>
    <property type="project" value="InterPro"/>
</dbReference>
<protein>
    <recommendedName>
        <fullName evidence="6">Glycosyl hydrolase</fullName>
    </recommendedName>
</protein>
<evidence type="ECO:0000259" key="2">
    <source>
        <dbReference type="Pfam" id="PF20620"/>
    </source>
</evidence>
<gene>
    <name evidence="4" type="ORF">GCM10007415_05080</name>
</gene>